<dbReference type="InterPro" id="IPR052892">
    <property type="entry name" value="NA-targeting_endonuclease"/>
</dbReference>
<dbReference type="GO" id="GO:0008270">
    <property type="term" value="F:zinc ion binding"/>
    <property type="evidence" value="ECO:0007669"/>
    <property type="project" value="InterPro"/>
</dbReference>
<sequence length="171" mass="19280">MSKALLLDRNYMALSLVTWKKAVKLMVKGKAEAVAGSGEIRKVVGAENDFSIPSIIRLLVVIPWKAHMGRMKFSRKNVVIRDNHSCQYCGVKVGKSACTLDHVIPKSRGGKTDYSNCVTCCKTCNNNKADRTPVEAKMRLIQKPKKPTFLTLYRHFLENPPEEWKNFIIGL</sequence>
<dbReference type="AlphaFoldDB" id="A0A0F9K5Q4"/>
<organism evidence="2">
    <name type="scientific">marine sediment metagenome</name>
    <dbReference type="NCBI Taxonomy" id="412755"/>
    <lineage>
        <taxon>unclassified sequences</taxon>
        <taxon>metagenomes</taxon>
        <taxon>ecological metagenomes</taxon>
    </lineage>
</organism>
<gene>
    <name evidence="2" type="ORF">LCGC14_1370230</name>
</gene>
<comment type="caution">
    <text evidence="2">The sequence shown here is derived from an EMBL/GenBank/DDBJ whole genome shotgun (WGS) entry which is preliminary data.</text>
</comment>
<protein>
    <recommendedName>
        <fullName evidence="1">HNH nuclease domain-containing protein</fullName>
    </recommendedName>
</protein>
<dbReference type="EMBL" id="LAZR01008644">
    <property type="protein sequence ID" value="KKM77424.1"/>
    <property type="molecule type" value="Genomic_DNA"/>
</dbReference>
<evidence type="ECO:0000313" key="2">
    <source>
        <dbReference type="EMBL" id="KKM77424.1"/>
    </source>
</evidence>
<accession>A0A0F9K5Q4</accession>
<dbReference type="InterPro" id="IPR003615">
    <property type="entry name" value="HNH_nuc"/>
</dbReference>
<dbReference type="SMART" id="SM00507">
    <property type="entry name" value="HNHc"/>
    <property type="match status" value="1"/>
</dbReference>
<name>A0A0F9K5Q4_9ZZZZ</name>
<dbReference type="CDD" id="cd00085">
    <property type="entry name" value="HNHc"/>
    <property type="match status" value="1"/>
</dbReference>
<dbReference type="InterPro" id="IPR029471">
    <property type="entry name" value="HNH_5"/>
</dbReference>
<feature type="domain" description="HNH nuclease" evidence="1">
    <location>
        <begin position="73"/>
        <end position="126"/>
    </location>
</feature>
<dbReference type="PANTHER" id="PTHR33877">
    <property type="entry name" value="SLL1193 PROTEIN"/>
    <property type="match status" value="1"/>
</dbReference>
<dbReference type="Gene3D" id="1.10.30.50">
    <property type="match status" value="1"/>
</dbReference>
<dbReference type="PANTHER" id="PTHR33877:SF2">
    <property type="entry name" value="OS07G0170200 PROTEIN"/>
    <property type="match status" value="1"/>
</dbReference>
<dbReference type="GO" id="GO:0004519">
    <property type="term" value="F:endonuclease activity"/>
    <property type="evidence" value="ECO:0007669"/>
    <property type="project" value="InterPro"/>
</dbReference>
<reference evidence="2" key="1">
    <citation type="journal article" date="2015" name="Nature">
        <title>Complex archaea that bridge the gap between prokaryotes and eukaryotes.</title>
        <authorList>
            <person name="Spang A."/>
            <person name="Saw J.H."/>
            <person name="Jorgensen S.L."/>
            <person name="Zaremba-Niedzwiedzka K."/>
            <person name="Martijn J."/>
            <person name="Lind A.E."/>
            <person name="van Eijk R."/>
            <person name="Schleper C."/>
            <person name="Guy L."/>
            <person name="Ettema T.J."/>
        </authorList>
    </citation>
    <scope>NUCLEOTIDE SEQUENCE</scope>
</reference>
<dbReference type="GO" id="GO:0003676">
    <property type="term" value="F:nucleic acid binding"/>
    <property type="evidence" value="ECO:0007669"/>
    <property type="project" value="InterPro"/>
</dbReference>
<proteinExistence type="predicted"/>
<dbReference type="Pfam" id="PF14279">
    <property type="entry name" value="HNH_5"/>
    <property type="match status" value="1"/>
</dbReference>
<evidence type="ECO:0000259" key="1">
    <source>
        <dbReference type="SMART" id="SM00507"/>
    </source>
</evidence>